<evidence type="ECO:0000313" key="2">
    <source>
        <dbReference type="Proteomes" id="UP001596620"/>
    </source>
</evidence>
<dbReference type="Gene3D" id="3.10.450.50">
    <property type="match status" value="1"/>
</dbReference>
<reference evidence="2" key="1">
    <citation type="journal article" date="2019" name="Int. J. Syst. Evol. Microbiol.">
        <title>The Global Catalogue of Microorganisms (GCM) 10K type strain sequencing project: providing services to taxonomists for standard genome sequencing and annotation.</title>
        <authorList>
            <consortium name="The Broad Institute Genomics Platform"/>
            <consortium name="The Broad Institute Genome Sequencing Center for Infectious Disease"/>
            <person name="Wu L."/>
            <person name="Ma J."/>
        </authorList>
    </citation>
    <scope>NUCLEOTIDE SEQUENCE [LARGE SCALE GENOMIC DNA]</scope>
    <source>
        <strain evidence="2">JCM 30234</strain>
    </source>
</reference>
<evidence type="ECO:0000313" key="1">
    <source>
        <dbReference type="EMBL" id="MFC7747227.1"/>
    </source>
</evidence>
<dbReference type="InterPro" id="IPR004027">
    <property type="entry name" value="SEC_C_motif"/>
</dbReference>
<protein>
    <submittedName>
        <fullName evidence="1">SEC-C metal-binding domain-containing protein</fullName>
    </submittedName>
</protein>
<proteinExistence type="predicted"/>
<dbReference type="RefSeq" id="WP_382358746.1">
    <property type="nucleotide sequence ID" value="NZ_JBHTGR010000017.1"/>
</dbReference>
<dbReference type="Proteomes" id="UP001596620">
    <property type="component" value="Unassembled WGS sequence"/>
</dbReference>
<accession>A0ABW2UY20</accession>
<gene>
    <name evidence="1" type="ORF">ACFQU8_08250</name>
</gene>
<dbReference type="SUPFAM" id="SSF103642">
    <property type="entry name" value="Sec-C motif"/>
    <property type="match status" value="1"/>
</dbReference>
<name>A0ABW2UY20_9BACI</name>
<dbReference type="Pfam" id="PF02810">
    <property type="entry name" value="SEC-C"/>
    <property type="match status" value="1"/>
</dbReference>
<keyword evidence="2" id="KW-1185">Reference proteome</keyword>
<comment type="caution">
    <text evidence="1">The sequence shown here is derived from an EMBL/GenBank/DDBJ whole genome shotgun (WGS) entry which is preliminary data.</text>
</comment>
<organism evidence="1 2">
    <name type="scientific">Lentibacillus kimchii</name>
    <dbReference type="NCBI Taxonomy" id="1542911"/>
    <lineage>
        <taxon>Bacteria</taxon>
        <taxon>Bacillati</taxon>
        <taxon>Bacillota</taxon>
        <taxon>Bacilli</taxon>
        <taxon>Bacillales</taxon>
        <taxon>Bacillaceae</taxon>
        <taxon>Lentibacillus</taxon>
    </lineage>
</organism>
<sequence>MSKIKRNDPCPCGSGKKYKNCCGFENAANTSVERTNSELQKLHQQFAAAIMDGYAQTLANLKARYHRDDMDNDAETAEIYQTGLTLWILFHIPFGTEIRTIFSDFFNKSIRGVSRRTRELFASWGEQLPSAYEVVQVDANSHQLTLDDCRTRERFRIPYHPEEDFSEGSLLIGTLVPYADQYGFFYTIIKLYRHEPEHITQLLNTYDRQDGGLQEHFPDFLADALNQGKETDDWSNAVHENVAQLFADHMIEKNVQDDVLFKGVAFWQRYAQEAKPSLRKPEPYAAALEYLVQKDWLQDTTITQDQLAREYNCTPGSISANYRKLAAESDES</sequence>
<dbReference type="EMBL" id="JBHTGR010000017">
    <property type="protein sequence ID" value="MFC7747227.1"/>
    <property type="molecule type" value="Genomic_DNA"/>
</dbReference>